<accession>A0A6C1B4R4</accession>
<gene>
    <name evidence="13" type="ORF">G3580_05775</name>
</gene>
<name>A0A6C1B4R4_9RHOO</name>
<feature type="transmembrane region" description="Helical" evidence="11">
    <location>
        <begin position="34"/>
        <end position="57"/>
    </location>
</feature>
<dbReference type="GO" id="GO:0015628">
    <property type="term" value="P:protein secretion by the type II secretion system"/>
    <property type="evidence" value="ECO:0007669"/>
    <property type="project" value="InterPro"/>
</dbReference>
<comment type="similarity">
    <text evidence="9">Belongs to the GSP H family.</text>
</comment>
<dbReference type="EMBL" id="CP048836">
    <property type="protein sequence ID" value="QID17194.1"/>
    <property type="molecule type" value="Genomic_DNA"/>
</dbReference>
<evidence type="ECO:0000313" key="13">
    <source>
        <dbReference type="EMBL" id="QID17194.1"/>
    </source>
</evidence>
<evidence type="ECO:0000256" key="4">
    <source>
        <dbReference type="ARBA" id="ARBA00022481"/>
    </source>
</evidence>
<dbReference type="SUPFAM" id="SSF54523">
    <property type="entry name" value="Pili subunits"/>
    <property type="match status" value="1"/>
</dbReference>
<dbReference type="NCBIfam" id="TIGR02532">
    <property type="entry name" value="IV_pilin_GFxxxE"/>
    <property type="match status" value="1"/>
</dbReference>
<dbReference type="InterPro" id="IPR022346">
    <property type="entry name" value="T2SS_GspH"/>
</dbReference>
<keyword evidence="7 11" id="KW-1133">Transmembrane helix</keyword>
<comment type="subcellular location">
    <subcellularLocation>
        <location evidence="1">Cell inner membrane</location>
        <topology evidence="1">Single-pass membrane protein</topology>
    </subcellularLocation>
</comment>
<evidence type="ECO:0000256" key="7">
    <source>
        <dbReference type="ARBA" id="ARBA00022989"/>
    </source>
</evidence>
<evidence type="ECO:0000256" key="2">
    <source>
        <dbReference type="ARBA" id="ARBA00021549"/>
    </source>
</evidence>
<feature type="domain" description="General secretion pathway GspH" evidence="12">
    <location>
        <begin position="69"/>
        <end position="159"/>
    </location>
</feature>
<keyword evidence="5" id="KW-0997">Cell inner membrane</keyword>
<dbReference type="GO" id="GO:0005886">
    <property type="term" value="C:plasma membrane"/>
    <property type="evidence" value="ECO:0007669"/>
    <property type="project" value="UniProtKB-SubCell"/>
</dbReference>
<evidence type="ECO:0000256" key="1">
    <source>
        <dbReference type="ARBA" id="ARBA00004377"/>
    </source>
</evidence>
<dbReference type="PROSITE" id="PS00409">
    <property type="entry name" value="PROKAR_NTER_METHYL"/>
    <property type="match status" value="1"/>
</dbReference>
<keyword evidence="6 11" id="KW-0812">Transmembrane</keyword>
<evidence type="ECO:0000313" key="14">
    <source>
        <dbReference type="Proteomes" id="UP000501991"/>
    </source>
</evidence>
<evidence type="ECO:0000256" key="8">
    <source>
        <dbReference type="ARBA" id="ARBA00023136"/>
    </source>
</evidence>
<evidence type="ECO:0000256" key="6">
    <source>
        <dbReference type="ARBA" id="ARBA00022692"/>
    </source>
</evidence>
<sequence>MLKPQLGARPSPFPCILFYSQANELGSSQMNRGFTLIELMVTLAVAAILAAIAAPSFTRMIEDNRITTQANDLLTGIASARSEAIKRGVSVTITPKTNDYTNGWCVHDGSAAAACTAGGINTFRDHEAYTQVVFAGDNDQAISFDSFGAADAGRVITLTPPIAPAVTPVSAR</sequence>
<dbReference type="GO" id="GO:0015627">
    <property type="term" value="C:type II protein secretion system complex"/>
    <property type="evidence" value="ECO:0007669"/>
    <property type="project" value="InterPro"/>
</dbReference>
<reference evidence="13 14" key="1">
    <citation type="submission" date="2020-02" db="EMBL/GenBank/DDBJ databases">
        <title>Nitrogenibacter mangrovi gen. nov., sp. nov. isolated from mangrove sediment, a denitrifying betaproteobacterium.</title>
        <authorList>
            <person name="Liao H."/>
            <person name="Tian Y."/>
        </authorList>
    </citation>
    <scope>NUCLEOTIDE SEQUENCE [LARGE SCALE GENOMIC DNA]</scope>
    <source>
        <strain evidence="13 14">M9-3-2</strain>
    </source>
</reference>
<dbReference type="RefSeq" id="WP_173764359.1">
    <property type="nucleotide sequence ID" value="NZ_CP048836.1"/>
</dbReference>
<keyword evidence="14" id="KW-1185">Reference proteome</keyword>
<dbReference type="KEGG" id="azq:G3580_05775"/>
<dbReference type="Gene3D" id="3.30.700.10">
    <property type="entry name" value="Glycoprotein, Type 4 Pilin"/>
    <property type="match status" value="1"/>
</dbReference>
<evidence type="ECO:0000256" key="3">
    <source>
        <dbReference type="ARBA" id="ARBA00022475"/>
    </source>
</evidence>
<dbReference type="InterPro" id="IPR045584">
    <property type="entry name" value="Pilin-like"/>
</dbReference>
<proteinExistence type="inferred from homology"/>
<dbReference type="Pfam" id="PF07963">
    <property type="entry name" value="N_methyl"/>
    <property type="match status" value="1"/>
</dbReference>
<evidence type="ECO:0000256" key="11">
    <source>
        <dbReference type="SAM" id="Phobius"/>
    </source>
</evidence>
<keyword evidence="3" id="KW-1003">Cell membrane</keyword>
<protein>
    <recommendedName>
        <fullName evidence="2">Type II secretion system protein H</fullName>
    </recommendedName>
    <alternativeName>
        <fullName evidence="10">General secretion pathway protein H</fullName>
    </alternativeName>
</protein>
<dbReference type="Pfam" id="PF12019">
    <property type="entry name" value="GspH"/>
    <property type="match status" value="1"/>
</dbReference>
<dbReference type="Proteomes" id="UP000501991">
    <property type="component" value="Chromosome"/>
</dbReference>
<dbReference type="InterPro" id="IPR012902">
    <property type="entry name" value="N_methyl_site"/>
</dbReference>
<evidence type="ECO:0000256" key="10">
    <source>
        <dbReference type="ARBA" id="ARBA00030775"/>
    </source>
</evidence>
<keyword evidence="4" id="KW-0488">Methylation</keyword>
<evidence type="ECO:0000256" key="5">
    <source>
        <dbReference type="ARBA" id="ARBA00022519"/>
    </source>
</evidence>
<evidence type="ECO:0000256" key="9">
    <source>
        <dbReference type="ARBA" id="ARBA00025772"/>
    </source>
</evidence>
<dbReference type="AlphaFoldDB" id="A0A6C1B4R4"/>
<keyword evidence="8 11" id="KW-0472">Membrane</keyword>
<evidence type="ECO:0000259" key="12">
    <source>
        <dbReference type="Pfam" id="PF12019"/>
    </source>
</evidence>
<organism evidence="13 14">
    <name type="scientific">Nitrogeniibacter mangrovi</name>
    <dbReference type="NCBI Taxonomy" id="2016596"/>
    <lineage>
        <taxon>Bacteria</taxon>
        <taxon>Pseudomonadati</taxon>
        <taxon>Pseudomonadota</taxon>
        <taxon>Betaproteobacteria</taxon>
        <taxon>Rhodocyclales</taxon>
        <taxon>Zoogloeaceae</taxon>
        <taxon>Nitrogeniibacter</taxon>
    </lineage>
</organism>